<accession>A0A6I3LPI5</accession>
<proteinExistence type="predicted"/>
<name>A0A6I3LPI5_9FLAO</name>
<feature type="domain" description="Conjugative transposon TraM C-terminal" evidence="2">
    <location>
        <begin position="263"/>
        <end position="411"/>
    </location>
</feature>
<evidence type="ECO:0000256" key="1">
    <source>
        <dbReference type="SAM" id="Phobius"/>
    </source>
</evidence>
<feature type="transmembrane region" description="Helical" evidence="1">
    <location>
        <begin position="27"/>
        <end position="47"/>
    </location>
</feature>
<sequence length="415" mass="46895">MQSNNQSSKGFVLEKYKNGIFNKYKKYFVYLGLFGIFSVVMYFLFLYETSNKSDINPIIPEVTNIELPSDKLKAYEQEFLKARNTSNSHSNQTLLDYYIEKDSVQQVSDYPNLEWSSKRRSLENYQLANQAVSEFYKPEKDKDDYNKLFKELDQLKSELKQGVDNRQVRKQEHLELMQKSFEMASRYIPGSQPEVKSDLLGFKQSPNKNIAAVESDFKSLNVVSSLKLSSTLKGDSTFNSKQKVNGFNTAYTTTESLGFKNSIKASILEHQTIVNNGWVKLLLLEDILIQGAPLGKQSVIVARVTLNSGRAEFVVESIKLDQSIVEVELIGYDRFGQRGLEVLNSQEIDASKEILANAGQSTATSISMTKSVADQIAGDLTKGIIQGVSGYFSKKVKTQRVTFKKGQEVFLLPKQ</sequence>
<gene>
    <name evidence="3" type="primary">traM</name>
    <name evidence="3" type="ORF">GJV76_14605</name>
</gene>
<keyword evidence="1" id="KW-1133">Transmembrane helix</keyword>
<dbReference type="AlphaFoldDB" id="A0A6I3LPI5"/>
<protein>
    <submittedName>
        <fullName evidence="3">Conjugative transposon protein TraM</fullName>
    </submittedName>
</protein>
<keyword evidence="4" id="KW-1185">Reference proteome</keyword>
<comment type="caution">
    <text evidence="3">The sequence shown here is derived from an EMBL/GenBank/DDBJ whole genome shotgun (WGS) entry which is preliminary data.</text>
</comment>
<keyword evidence="1" id="KW-0812">Transmembrane</keyword>
<dbReference type="RefSeq" id="WP_155093331.1">
    <property type="nucleotide sequence ID" value="NZ_CP102754.1"/>
</dbReference>
<organism evidence="3 4">
    <name type="scientific">Myroides albus</name>
    <dbReference type="NCBI Taxonomy" id="2562892"/>
    <lineage>
        <taxon>Bacteria</taxon>
        <taxon>Pseudomonadati</taxon>
        <taxon>Bacteroidota</taxon>
        <taxon>Flavobacteriia</taxon>
        <taxon>Flavobacteriales</taxon>
        <taxon>Flavobacteriaceae</taxon>
        <taxon>Myroides</taxon>
    </lineage>
</organism>
<evidence type="ECO:0000313" key="3">
    <source>
        <dbReference type="EMBL" id="MTG99336.1"/>
    </source>
</evidence>
<dbReference type="InterPro" id="IPR055407">
    <property type="entry name" value="TraM_C"/>
</dbReference>
<dbReference type="Proteomes" id="UP000438760">
    <property type="component" value="Unassembled WGS sequence"/>
</dbReference>
<dbReference type="OrthoDB" id="1311366at2"/>
<evidence type="ECO:0000259" key="2">
    <source>
        <dbReference type="Pfam" id="PF12508"/>
    </source>
</evidence>
<dbReference type="InterPro" id="IPR022187">
    <property type="entry name" value="Conjug_transposon_TraM"/>
</dbReference>
<keyword evidence="1" id="KW-0472">Membrane</keyword>
<dbReference type="NCBIfam" id="TIGR03779">
    <property type="entry name" value="Bac_Flav_CT_M"/>
    <property type="match status" value="1"/>
</dbReference>
<evidence type="ECO:0000313" key="4">
    <source>
        <dbReference type="Proteomes" id="UP000438760"/>
    </source>
</evidence>
<dbReference type="Pfam" id="PF12508">
    <property type="entry name" value="Transposon_TraM"/>
    <property type="match status" value="1"/>
</dbReference>
<dbReference type="EMBL" id="WMJX01000064">
    <property type="protein sequence ID" value="MTG99336.1"/>
    <property type="molecule type" value="Genomic_DNA"/>
</dbReference>
<reference evidence="3 4" key="1">
    <citation type="submission" date="2019-11" db="EMBL/GenBank/DDBJ databases">
        <title>Genome of Strain BIT-d1.</title>
        <authorList>
            <person name="Yang Y."/>
        </authorList>
    </citation>
    <scope>NUCLEOTIDE SEQUENCE [LARGE SCALE GENOMIC DNA]</scope>
    <source>
        <strain evidence="3 4">BIT-d1</strain>
    </source>
</reference>